<feature type="non-terminal residue" evidence="2">
    <location>
        <position position="1"/>
    </location>
</feature>
<keyword evidence="3" id="KW-1185">Reference proteome</keyword>
<reference evidence="2" key="1">
    <citation type="submission" date="2020-05" db="EMBL/GenBank/DDBJ databases">
        <title>Phylogenomic resolution of chytrid fungi.</title>
        <authorList>
            <person name="Stajich J.E."/>
            <person name="Amses K."/>
            <person name="Simmons R."/>
            <person name="Seto K."/>
            <person name="Myers J."/>
            <person name="Bonds A."/>
            <person name="Quandt C.A."/>
            <person name="Barry K."/>
            <person name="Liu P."/>
            <person name="Grigoriev I."/>
            <person name="Longcore J.E."/>
            <person name="James T.Y."/>
        </authorList>
    </citation>
    <scope>NUCLEOTIDE SEQUENCE</scope>
    <source>
        <strain evidence="2">PLAUS21</strain>
    </source>
</reference>
<sequence>SNVPTDIWSINSNIIACEIIINLVYFDGYYLFKVIRTMLRGEKFTRSELAIFLPLIWTMSGALMYISGTEMYVGNAANFYSNAYWNLASVIYPILSVQSCVSTEMAKYYESTKAKTVKNINTKSIAVSKAASD</sequence>
<dbReference type="AlphaFoldDB" id="A0AAD5UCB8"/>
<comment type="caution">
    <text evidence="2">The sequence shown here is derived from an EMBL/GenBank/DDBJ whole genome shotgun (WGS) entry which is preliminary data.</text>
</comment>
<feature type="transmembrane region" description="Helical" evidence="1">
    <location>
        <begin position="83"/>
        <end position="101"/>
    </location>
</feature>
<organism evidence="2 3">
    <name type="scientific">Boothiomyces macroporosus</name>
    <dbReference type="NCBI Taxonomy" id="261099"/>
    <lineage>
        <taxon>Eukaryota</taxon>
        <taxon>Fungi</taxon>
        <taxon>Fungi incertae sedis</taxon>
        <taxon>Chytridiomycota</taxon>
        <taxon>Chytridiomycota incertae sedis</taxon>
        <taxon>Chytridiomycetes</taxon>
        <taxon>Rhizophydiales</taxon>
        <taxon>Terramycetaceae</taxon>
        <taxon>Boothiomyces</taxon>
    </lineage>
</organism>
<name>A0AAD5UCB8_9FUNG</name>
<feature type="transmembrane region" description="Helical" evidence="1">
    <location>
        <begin position="44"/>
        <end position="63"/>
    </location>
</feature>
<evidence type="ECO:0000313" key="2">
    <source>
        <dbReference type="EMBL" id="KAJ3249891.1"/>
    </source>
</evidence>
<dbReference type="Proteomes" id="UP001210925">
    <property type="component" value="Unassembled WGS sequence"/>
</dbReference>
<dbReference type="EMBL" id="JADGKB010000344">
    <property type="protein sequence ID" value="KAJ3249891.1"/>
    <property type="molecule type" value="Genomic_DNA"/>
</dbReference>
<gene>
    <name evidence="2" type="ORF">HK103_004299</name>
</gene>
<keyword evidence="1" id="KW-1133">Transmembrane helix</keyword>
<proteinExistence type="predicted"/>
<accession>A0AAD5UCB8</accession>
<evidence type="ECO:0000256" key="1">
    <source>
        <dbReference type="SAM" id="Phobius"/>
    </source>
</evidence>
<protein>
    <submittedName>
        <fullName evidence="2">Uncharacterized protein</fullName>
    </submittedName>
</protein>
<keyword evidence="1" id="KW-0812">Transmembrane</keyword>
<evidence type="ECO:0000313" key="3">
    <source>
        <dbReference type="Proteomes" id="UP001210925"/>
    </source>
</evidence>
<feature type="transmembrane region" description="Helical" evidence="1">
    <location>
        <begin position="12"/>
        <end position="32"/>
    </location>
</feature>
<keyword evidence="1" id="KW-0472">Membrane</keyword>